<evidence type="ECO:0000313" key="2">
    <source>
        <dbReference type="EMBL" id="MBP1964060.1"/>
    </source>
</evidence>
<keyword evidence="1" id="KW-1133">Transmembrane helix</keyword>
<feature type="transmembrane region" description="Helical" evidence="1">
    <location>
        <begin position="42"/>
        <end position="60"/>
    </location>
</feature>
<dbReference type="EMBL" id="JAGGKV010000007">
    <property type="protein sequence ID" value="MBP1964060.1"/>
    <property type="molecule type" value="Genomic_DNA"/>
</dbReference>
<reference evidence="2 3" key="1">
    <citation type="submission" date="2021-03" db="EMBL/GenBank/DDBJ databases">
        <title>Genomic Encyclopedia of Type Strains, Phase IV (KMG-IV): sequencing the most valuable type-strain genomes for metagenomic binning, comparative biology and taxonomic classification.</title>
        <authorList>
            <person name="Goeker M."/>
        </authorList>
    </citation>
    <scope>NUCLEOTIDE SEQUENCE [LARGE SCALE GENOMIC DNA]</scope>
    <source>
        <strain evidence="2 3">DSM 24950</strain>
    </source>
</reference>
<dbReference type="RefSeq" id="WP_167054526.1">
    <property type="nucleotide sequence ID" value="NZ_JAAOZR010000007.1"/>
</dbReference>
<gene>
    <name evidence="2" type="ORF">J2Z65_003281</name>
</gene>
<accession>A0ABS4HZJ4</accession>
<comment type="caution">
    <text evidence="2">The sequence shown here is derived from an EMBL/GenBank/DDBJ whole genome shotgun (WGS) entry which is preliminary data.</text>
</comment>
<sequence>MNDVIVYDNRFNANEWFVIAMIVLGLLTIRVLPKKFTPTQTWFTLLTGVVFGLIFDHTIGVPPFDFYDVGDQSNYQLFDIFSYAMYVPFGYLFIYIYKRLGLKGFYTIPYIMIWTLMSVGIEWLCLLVGVFHYKHGYQILYSIPIYLFIQSIHLLLFHIFFPEHKQGE</sequence>
<dbReference type="Proteomes" id="UP001519344">
    <property type="component" value="Unassembled WGS sequence"/>
</dbReference>
<feature type="transmembrane region" description="Helical" evidence="1">
    <location>
        <begin position="139"/>
        <end position="161"/>
    </location>
</feature>
<keyword evidence="1" id="KW-0472">Membrane</keyword>
<proteinExistence type="predicted"/>
<keyword evidence="3" id="KW-1185">Reference proteome</keyword>
<organism evidence="2 3">
    <name type="scientific">Paenibacillus aceris</name>
    <dbReference type="NCBI Taxonomy" id="869555"/>
    <lineage>
        <taxon>Bacteria</taxon>
        <taxon>Bacillati</taxon>
        <taxon>Bacillota</taxon>
        <taxon>Bacilli</taxon>
        <taxon>Bacillales</taxon>
        <taxon>Paenibacillaceae</taxon>
        <taxon>Paenibacillus</taxon>
    </lineage>
</organism>
<keyword evidence="1" id="KW-0812">Transmembrane</keyword>
<protein>
    <recommendedName>
        <fullName evidence="4">Rod shape-determining protein MreD</fullName>
    </recommendedName>
</protein>
<feature type="transmembrane region" description="Helical" evidence="1">
    <location>
        <begin position="16"/>
        <end position="33"/>
    </location>
</feature>
<evidence type="ECO:0000313" key="3">
    <source>
        <dbReference type="Proteomes" id="UP001519344"/>
    </source>
</evidence>
<feature type="transmembrane region" description="Helical" evidence="1">
    <location>
        <begin position="109"/>
        <end position="133"/>
    </location>
</feature>
<name>A0ABS4HZJ4_9BACL</name>
<evidence type="ECO:0008006" key="4">
    <source>
        <dbReference type="Google" id="ProtNLM"/>
    </source>
</evidence>
<feature type="transmembrane region" description="Helical" evidence="1">
    <location>
        <begin position="80"/>
        <end position="97"/>
    </location>
</feature>
<evidence type="ECO:0000256" key="1">
    <source>
        <dbReference type="SAM" id="Phobius"/>
    </source>
</evidence>